<dbReference type="Pfam" id="PF00730">
    <property type="entry name" value="HhH-GPD"/>
    <property type="match status" value="1"/>
</dbReference>
<dbReference type="GO" id="GO:0000701">
    <property type="term" value="F:purine-specific mismatch base pair DNA N-glycosylase activity"/>
    <property type="evidence" value="ECO:0007669"/>
    <property type="project" value="UniProtKB-EC"/>
</dbReference>
<dbReference type="InterPro" id="IPR044298">
    <property type="entry name" value="MIG/MutY"/>
</dbReference>
<evidence type="ECO:0000256" key="7">
    <source>
        <dbReference type="ARBA" id="ARBA00022723"/>
    </source>
</evidence>
<comment type="catalytic activity">
    <reaction evidence="1">
        <text>Hydrolyzes free adenine bases from 7,8-dihydro-8-oxoguanine:adenine mismatched double-stranded DNA, leaving an apurinic site.</text>
        <dbReference type="EC" id="3.2.2.31"/>
    </reaction>
</comment>
<dbReference type="AlphaFoldDB" id="A0A6J6F690"/>
<dbReference type="EMBL" id="CAEZTS010000078">
    <property type="protein sequence ID" value="CAB4580358.1"/>
    <property type="molecule type" value="Genomic_DNA"/>
</dbReference>
<dbReference type="GO" id="GO:0034039">
    <property type="term" value="F:8-oxo-7,8-dihydroguanine DNA N-glycosylase activity"/>
    <property type="evidence" value="ECO:0007669"/>
    <property type="project" value="TreeGrafter"/>
</dbReference>
<evidence type="ECO:0000256" key="9">
    <source>
        <dbReference type="ARBA" id="ARBA00022801"/>
    </source>
</evidence>
<evidence type="ECO:0000256" key="5">
    <source>
        <dbReference type="ARBA" id="ARBA00022023"/>
    </source>
</evidence>
<evidence type="ECO:0000256" key="6">
    <source>
        <dbReference type="ARBA" id="ARBA00022485"/>
    </source>
</evidence>
<dbReference type="Pfam" id="PF00633">
    <property type="entry name" value="HHH"/>
    <property type="match status" value="1"/>
</dbReference>
<evidence type="ECO:0000256" key="8">
    <source>
        <dbReference type="ARBA" id="ARBA00022763"/>
    </source>
</evidence>
<gene>
    <name evidence="15" type="ORF">UFOPK1722_00987</name>
</gene>
<keyword evidence="11" id="KW-0411">Iron-sulfur</keyword>
<dbReference type="EC" id="3.2.2.31" evidence="4"/>
<dbReference type="SUPFAM" id="SSF48150">
    <property type="entry name" value="DNA-glycosylase"/>
    <property type="match status" value="1"/>
</dbReference>
<evidence type="ECO:0000256" key="4">
    <source>
        <dbReference type="ARBA" id="ARBA00012045"/>
    </source>
</evidence>
<keyword evidence="6" id="KW-0004">4Fe-4S</keyword>
<evidence type="ECO:0000256" key="12">
    <source>
        <dbReference type="ARBA" id="ARBA00023204"/>
    </source>
</evidence>
<evidence type="ECO:0000256" key="10">
    <source>
        <dbReference type="ARBA" id="ARBA00023004"/>
    </source>
</evidence>
<comment type="similarity">
    <text evidence="3">Belongs to the Nth/MutY family.</text>
</comment>
<dbReference type="GO" id="GO:0046872">
    <property type="term" value="F:metal ion binding"/>
    <property type="evidence" value="ECO:0007669"/>
    <property type="project" value="UniProtKB-KW"/>
</dbReference>
<dbReference type="Gene3D" id="1.10.340.30">
    <property type="entry name" value="Hypothetical protein, domain 2"/>
    <property type="match status" value="1"/>
</dbReference>
<dbReference type="InterPro" id="IPR003265">
    <property type="entry name" value="HhH-GPD_domain"/>
</dbReference>
<proteinExistence type="inferred from homology"/>
<dbReference type="GO" id="GO:0006284">
    <property type="term" value="P:base-excision repair"/>
    <property type="evidence" value="ECO:0007669"/>
    <property type="project" value="InterPro"/>
</dbReference>
<comment type="cofactor">
    <cofactor evidence="2">
        <name>[4Fe-4S] cluster</name>
        <dbReference type="ChEBI" id="CHEBI:49883"/>
    </cofactor>
</comment>
<organism evidence="15">
    <name type="scientific">freshwater metagenome</name>
    <dbReference type="NCBI Taxonomy" id="449393"/>
    <lineage>
        <taxon>unclassified sequences</taxon>
        <taxon>metagenomes</taxon>
        <taxon>ecological metagenomes</taxon>
    </lineage>
</organism>
<keyword evidence="10" id="KW-0408">Iron</keyword>
<dbReference type="PANTHER" id="PTHR42944">
    <property type="entry name" value="ADENINE DNA GLYCOSYLASE"/>
    <property type="match status" value="1"/>
</dbReference>
<keyword evidence="9" id="KW-0378">Hydrolase</keyword>
<dbReference type="InterPro" id="IPR011257">
    <property type="entry name" value="DNA_glycosylase"/>
</dbReference>
<evidence type="ECO:0000256" key="11">
    <source>
        <dbReference type="ARBA" id="ARBA00023014"/>
    </source>
</evidence>
<dbReference type="InterPro" id="IPR003651">
    <property type="entry name" value="Endonuclease3_FeS-loop_motif"/>
</dbReference>
<dbReference type="GO" id="GO:0006298">
    <property type="term" value="P:mismatch repair"/>
    <property type="evidence" value="ECO:0007669"/>
    <property type="project" value="TreeGrafter"/>
</dbReference>
<dbReference type="Gene3D" id="1.10.1670.10">
    <property type="entry name" value="Helix-hairpin-Helix base-excision DNA repair enzymes (C-terminal)"/>
    <property type="match status" value="1"/>
</dbReference>
<dbReference type="CDD" id="cd00056">
    <property type="entry name" value="ENDO3c"/>
    <property type="match status" value="1"/>
</dbReference>
<keyword evidence="7" id="KW-0479">Metal-binding</keyword>
<name>A0A6J6F690_9ZZZZ</name>
<evidence type="ECO:0000256" key="3">
    <source>
        <dbReference type="ARBA" id="ARBA00008343"/>
    </source>
</evidence>
<keyword evidence="12" id="KW-0234">DNA repair</keyword>
<dbReference type="GO" id="GO:0032357">
    <property type="term" value="F:oxidized purine DNA binding"/>
    <property type="evidence" value="ECO:0007669"/>
    <property type="project" value="TreeGrafter"/>
</dbReference>
<evidence type="ECO:0000256" key="2">
    <source>
        <dbReference type="ARBA" id="ARBA00001966"/>
    </source>
</evidence>
<reference evidence="15" key="1">
    <citation type="submission" date="2020-05" db="EMBL/GenBank/DDBJ databases">
        <authorList>
            <person name="Chiriac C."/>
            <person name="Salcher M."/>
            <person name="Ghai R."/>
            <person name="Kavagutti S V."/>
        </authorList>
    </citation>
    <scope>NUCLEOTIDE SEQUENCE</scope>
</reference>
<keyword evidence="8" id="KW-0227">DNA damage</keyword>
<sequence>MTGLHESVFSWITPRLRQLPWRDTRDPWLVLVSEVMLQQTGVQRVLPKWEAFVAEFPHPRECARAPLGDVLRLWQGLGYPRRARNLHEAAKSIVSAHDGLVPSTQEGLLGLPGVGPYTARAVLAFAFEADAAVVDTNIARVLARHHGRTLKAREAQLLADAWVPSGEAWLWNQALMDLGATVCRPRPACDECPVASSCAWRGEGDDPSVGSAGVSVAQPRFEGSDRQARGRLMKALSELPVSVAAVSLVMDRAPDVANRLVDDLTRDGLIVRDGDELRLP</sequence>
<evidence type="ECO:0000256" key="1">
    <source>
        <dbReference type="ARBA" id="ARBA00000843"/>
    </source>
</evidence>
<dbReference type="SMART" id="SM00478">
    <property type="entry name" value="ENDO3c"/>
    <property type="match status" value="1"/>
</dbReference>
<evidence type="ECO:0000256" key="13">
    <source>
        <dbReference type="ARBA" id="ARBA00023295"/>
    </source>
</evidence>
<keyword evidence="13" id="KW-0326">Glycosidase</keyword>
<dbReference type="GO" id="GO:0051539">
    <property type="term" value="F:4 iron, 4 sulfur cluster binding"/>
    <property type="evidence" value="ECO:0007669"/>
    <property type="project" value="UniProtKB-KW"/>
</dbReference>
<protein>
    <recommendedName>
        <fullName evidence="5">Adenine DNA glycosylase</fullName>
        <ecNumber evidence="4">3.2.2.31</ecNumber>
    </recommendedName>
</protein>
<evidence type="ECO:0000259" key="14">
    <source>
        <dbReference type="SMART" id="SM00478"/>
    </source>
</evidence>
<feature type="domain" description="HhH-GPD" evidence="14">
    <location>
        <begin position="36"/>
        <end position="181"/>
    </location>
</feature>
<dbReference type="PROSITE" id="PS01155">
    <property type="entry name" value="ENDONUCLEASE_III_2"/>
    <property type="match status" value="1"/>
</dbReference>
<dbReference type="PANTHER" id="PTHR42944:SF1">
    <property type="entry name" value="ADENINE DNA GLYCOSYLASE"/>
    <property type="match status" value="1"/>
</dbReference>
<evidence type="ECO:0000313" key="15">
    <source>
        <dbReference type="EMBL" id="CAB4580358.1"/>
    </source>
</evidence>
<dbReference type="SMART" id="SM00525">
    <property type="entry name" value="FES"/>
    <property type="match status" value="1"/>
</dbReference>
<dbReference type="InterPro" id="IPR004036">
    <property type="entry name" value="Endonuclease-III-like_CS2"/>
</dbReference>
<dbReference type="GO" id="GO:0035485">
    <property type="term" value="F:adenine/guanine mispair binding"/>
    <property type="evidence" value="ECO:0007669"/>
    <property type="project" value="TreeGrafter"/>
</dbReference>
<dbReference type="InterPro" id="IPR000445">
    <property type="entry name" value="HhH_motif"/>
</dbReference>
<dbReference type="InterPro" id="IPR023170">
    <property type="entry name" value="HhH_base_excis_C"/>
</dbReference>
<accession>A0A6J6F690</accession>